<accession>A0ABM6WRF8</accession>
<gene>
    <name evidence="1" type="ORF">DPM13_08875</name>
</gene>
<organism evidence="1 2">
    <name type="scientific">Paracoccus mutanolyticus</name>
    <dbReference type="NCBI Taxonomy" id="1499308"/>
    <lineage>
        <taxon>Bacteria</taxon>
        <taxon>Pseudomonadati</taxon>
        <taxon>Pseudomonadota</taxon>
        <taxon>Alphaproteobacteria</taxon>
        <taxon>Rhodobacterales</taxon>
        <taxon>Paracoccaceae</taxon>
        <taxon>Paracoccus</taxon>
    </lineage>
</organism>
<dbReference type="EMBL" id="CP030239">
    <property type="protein sequence ID" value="AWX93210.1"/>
    <property type="molecule type" value="Genomic_DNA"/>
</dbReference>
<reference evidence="1 2" key="1">
    <citation type="submission" date="2018-06" db="EMBL/GenBank/DDBJ databases">
        <title>Complete genome sequence of Paracoccus mutanolyticus strain RSP-02 isolated from cellulosic waste.</title>
        <authorList>
            <person name="Amrutha R.N."/>
            <person name="Shrivastav A."/>
            <person name="Buddana S.K."/>
            <person name="Deshpande U."/>
            <person name="Prakasham R.S."/>
        </authorList>
    </citation>
    <scope>NUCLEOTIDE SEQUENCE [LARGE SCALE GENOMIC DNA]</scope>
    <source>
        <strain evidence="1 2">RSP-02</strain>
    </source>
</reference>
<sequence>MLPVGLERCCVAATKEWLDWRLSDILHHRITGHTRFGRLDDTLEDLIVAASREALHEANLSGDAIDAMHGFQAARSDAPHAPSERG</sequence>
<dbReference type="Proteomes" id="UP000249922">
    <property type="component" value="Chromosome"/>
</dbReference>
<name>A0ABM6WRF8_9RHOB</name>
<proteinExistence type="predicted"/>
<evidence type="ECO:0000313" key="2">
    <source>
        <dbReference type="Proteomes" id="UP000249922"/>
    </source>
</evidence>
<dbReference type="Gene3D" id="3.40.47.10">
    <property type="match status" value="1"/>
</dbReference>
<evidence type="ECO:0000313" key="1">
    <source>
        <dbReference type="EMBL" id="AWX93210.1"/>
    </source>
</evidence>
<dbReference type="InterPro" id="IPR016039">
    <property type="entry name" value="Thiolase-like"/>
</dbReference>
<protein>
    <submittedName>
        <fullName evidence="1">Uncharacterized protein</fullName>
    </submittedName>
</protein>
<keyword evidence="2" id="KW-1185">Reference proteome</keyword>